<feature type="compositionally biased region" description="Basic residues" evidence="1">
    <location>
        <begin position="90"/>
        <end position="103"/>
    </location>
</feature>
<evidence type="ECO:0000256" key="1">
    <source>
        <dbReference type="SAM" id="MobiDB-lite"/>
    </source>
</evidence>
<organism evidence="2">
    <name type="scientific">Clastoptera arizonana</name>
    <name type="common">Arizona spittle bug</name>
    <dbReference type="NCBI Taxonomy" id="38151"/>
    <lineage>
        <taxon>Eukaryota</taxon>
        <taxon>Metazoa</taxon>
        <taxon>Ecdysozoa</taxon>
        <taxon>Arthropoda</taxon>
        <taxon>Hexapoda</taxon>
        <taxon>Insecta</taxon>
        <taxon>Pterygota</taxon>
        <taxon>Neoptera</taxon>
        <taxon>Paraneoptera</taxon>
        <taxon>Hemiptera</taxon>
        <taxon>Auchenorrhyncha</taxon>
        <taxon>Cercopoidea</taxon>
        <taxon>Clastopteridae</taxon>
        <taxon>Clastoptera</taxon>
    </lineage>
</organism>
<dbReference type="AlphaFoldDB" id="A0A1B6CS08"/>
<evidence type="ECO:0000313" key="2">
    <source>
        <dbReference type="EMBL" id="JAS16329.1"/>
    </source>
</evidence>
<feature type="region of interest" description="Disordered" evidence="1">
    <location>
        <begin position="84"/>
        <end position="106"/>
    </location>
</feature>
<protein>
    <submittedName>
        <fullName evidence="2">Uncharacterized protein</fullName>
    </submittedName>
</protein>
<sequence>LKAYEDGPIDETKGDVDTSRQNVSDTILRRIREAEEEGASIAGGDYTQLLTNTFKVTNLSNCARHRKAVKDGLKAEKFNGKYRSMESKTKTKRCNTKVGKKRPYPGVSRRGVCRKRCTSGATATKKKSVTWRFPIDDSDVNINCT</sequence>
<feature type="non-terminal residue" evidence="2">
    <location>
        <position position="1"/>
    </location>
</feature>
<name>A0A1B6CS08_9HEMI</name>
<accession>A0A1B6CS08</accession>
<reference evidence="2" key="1">
    <citation type="submission" date="2015-12" db="EMBL/GenBank/DDBJ databases">
        <title>De novo transcriptome assembly of four potential Pierce s Disease insect vectors from Arizona vineyards.</title>
        <authorList>
            <person name="Tassone E.E."/>
        </authorList>
    </citation>
    <scope>NUCLEOTIDE SEQUENCE</scope>
</reference>
<feature type="non-terminal residue" evidence="2">
    <location>
        <position position="145"/>
    </location>
</feature>
<gene>
    <name evidence="2" type="ORF">g.43711</name>
</gene>
<feature type="region of interest" description="Disordered" evidence="1">
    <location>
        <begin position="1"/>
        <end position="21"/>
    </location>
</feature>
<proteinExistence type="predicted"/>
<dbReference type="EMBL" id="GEDC01020969">
    <property type="protein sequence ID" value="JAS16329.1"/>
    <property type="molecule type" value="Transcribed_RNA"/>
</dbReference>